<accession>A0ABT2EPX9</accession>
<evidence type="ECO:0000313" key="2">
    <source>
        <dbReference type="Proteomes" id="UP001204798"/>
    </source>
</evidence>
<dbReference type="Proteomes" id="UP001204798">
    <property type="component" value="Unassembled WGS sequence"/>
</dbReference>
<evidence type="ECO:0000313" key="1">
    <source>
        <dbReference type="EMBL" id="MCS3920015.1"/>
    </source>
</evidence>
<proteinExistence type="predicted"/>
<reference evidence="1 2" key="1">
    <citation type="submission" date="2022-08" db="EMBL/GenBank/DDBJ databases">
        <title>Bacterial and archaeal communities from various locations to study Microbial Dark Matter (Phase II).</title>
        <authorList>
            <person name="Stepanauskas R."/>
        </authorList>
    </citation>
    <scope>NUCLEOTIDE SEQUENCE [LARGE SCALE GENOMIC DNA]</scope>
    <source>
        <strain evidence="1 2">PD1</strain>
    </source>
</reference>
<comment type="caution">
    <text evidence="1">The sequence shown here is derived from an EMBL/GenBank/DDBJ whole genome shotgun (WGS) entry which is preliminary data.</text>
</comment>
<organism evidence="1 2">
    <name type="scientific">Candidatus Fervidibacter sacchari</name>
    <dbReference type="NCBI Taxonomy" id="1448929"/>
    <lineage>
        <taxon>Bacteria</taxon>
        <taxon>Candidatus Fervidibacterota</taxon>
        <taxon>Candidatus Fervidibacter</taxon>
    </lineage>
</organism>
<dbReference type="RefSeq" id="WP_259097088.1">
    <property type="nucleotide sequence ID" value="NZ_CP130454.1"/>
</dbReference>
<protein>
    <submittedName>
        <fullName evidence="1">Uncharacterized protein</fullName>
    </submittedName>
</protein>
<keyword evidence="2" id="KW-1185">Reference proteome</keyword>
<sequence length="49" mass="5758">MSQNQVLPVANRHSLLFLARQELRPPTKFRRLKSALKERVINYELKPVA</sequence>
<gene>
    <name evidence="1" type="ORF">M2350_002432</name>
</gene>
<dbReference type="EMBL" id="JANUCP010000004">
    <property type="protein sequence ID" value="MCS3920015.1"/>
    <property type="molecule type" value="Genomic_DNA"/>
</dbReference>
<name>A0ABT2EPX9_9BACT</name>